<dbReference type="AlphaFoldDB" id="A0A922I148"/>
<evidence type="ECO:0000313" key="2">
    <source>
        <dbReference type="EMBL" id="KAH9517095.1"/>
    </source>
</evidence>
<keyword evidence="3" id="KW-1185">Reference proteome</keyword>
<keyword evidence="1" id="KW-0732">Signal</keyword>
<name>A0A922I148_DERFA</name>
<dbReference type="Proteomes" id="UP000790347">
    <property type="component" value="Unassembled WGS sequence"/>
</dbReference>
<evidence type="ECO:0000313" key="3">
    <source>
        <dbReference type="Proteomes" id="UP000790347"/>
    </source>
</evidence>
<reference evidence="2" key="2">
    <citation type="journal article" date="2022" name="Res Sq">
        <title>Comparative Genomics Reveals Insights into the Divergent Evolution of Astigmatic Mites and Household Pest Adaptations.</title>
        <authorList>
            <person name="Xiong Q."/>
            <person name="Wan A.T.-Y."/>
            <person name="Liu X.-Y."/>
            <person name="Fung C.S.-H."/>
            <person name="Xiao X."/>
            <person name="Malainual N."/>
            <person name="Hou J."/>
            <person name="Wang L."/>
            <person name="Wang M."/>
            <person name="Yang K."/>
            <person name="Cui Y."/>
            <person name="Leung E."/>
            <person name="Nong W."/>
            <person name="Shin S.-K."/>
            <person name="Au S."/>
            <person name="Jeong K.Y."/>
            <person name="Chew F.T."/>
            <person name="Hui J."/>
            <person name="Leung T.F."/>
            <person name="Tungtrongchitr A."/>
            <person name="Zhong N."/>
            <person name="Liu Z."/>
            <person name="Tsui S."/>
        </authorList>
    </citation>
    <scope>NUCLEOTIDE SEQUENCE</scope>
    <source>
        <strain evidence="2">Derf</strain>
        <tissue evidence="2">Whole organism</tissue>
    </source>
</reference>
<protein>
    <submittedName>
        <fullName evidence="2">Uncharacterized protein</fullName>
    </submittedName>
</protein>
<accession>A0A922I148</accession>
<proteinExistence type="predicted"/>
<sequence>MRIFFLLFALIVAVSTVSGIRLYRRGGYGGGGYIRAYRPYRSYGGGYSRGYGKRYYG</sequence>
<comment type="caution">
    <text evidence="2">The sequence shown here is derived from an EMBL/GenBank/DDBJ whole genome shotgun (WGS) entry which is preliminary data.</text>
</comment>
<organism evidence="2 3">
    <name type="scientific">Dermatophagoides farinae</name>
    <name type="common">American house dust mite</name>
    <dbReference type="NCBI Taxonomy" id="6954"/>
    <lineage>
        <taxon>Eukaryota</taxon>
        <taxon>Metazoa</taxon>
        <taxon>Ecdysozoa</taxon>
        <taxon>Arthropoda</taxon>
        <taxon>Chelicerata</taxon>
        <taxon>Arachnida</taxon>
        <taxon>Acari</taxon>
        <taxon>Acariformes</taxon>
        <taxon>Sarcoptiformes</taxon>
        <taxon>Astigmata</taxon>
        <taxon>Psoroptidia</taxon>
        <taxon>Analgoidea</taxon>
        <taxon>Pyroglyphidae</taxon>
        <taxon>Dermatophagoidinae</taxon>
        <taxon>Dermatophagoides</taxon>
    </lineage>
</organism>
<evidence type="ECO:0000256" key="1">
    <source>
        <dbReference type="SAM" id="SignalP"/>
    </source>
</evidence>
<reference evidence="2" key="1">
    <citation type="submission" date="2013-05" db="EMBL/GenBank/DDBJ databases">
        <authorList>
            <person name="Yim A.K.Y."/>
            <person name="Chan T.F."/>
            <person name="Ji K.M."/>
            <person name="Liu X.Y."/>
            <person name="Zhou J.W."/>
            <person name="Li R.Q."/>
            <person name="Yang K.Y."/>
            <person name="Li J."/>
            <person name="Li M."/>
            <person name="Law P.T.W."/>
            <person name="Wu Y.L."/>
            <person name="Cai Z.L."/>
            <person name="Qin H."/>
            <person name="Bao Y."/>
            <person name="Leung R.K.K."/>
            <person name="Ng P.K.S."/>
            <person name="Zou J."/>
            <person name="Zhong X.J."/>
            <person name="Ran P.X."/>
            <person name="Zhong N.S."/>
            <person name="Liu Z.G."/>
            <person name="Tsui S.K.W."/>
        </authorList>
    </citation>
    <scope>NUCLEOTIDE SEQUENCE</scope>
    <source>
        <strain evidence="2">Derf</strain>
        <tissue evidence="2">Whole organism</tissue>
    </source>
</reference>
<dbReference type="EMBL" id="ASGP02000003">
    <property type="protein sequence ID" value="KAH9517095.1"/>
    <property type="molecule type" value="Genomic_DNA"/>
</dbReference>
<feature type="signal peptide" evidence="1">
    <location>
        <begin position="1"/>
        <end position="19"/>
    </location>
</feature>
<gene>
    <name evidence="2" type="ORF">DERF_007795</name>
</gene>
<feature type="chain" id="PRO_5037962470" evidence="1">
    <location>
        <begin position="20"/>
        <end position="57"/>
    </location>
</feature>